<dbReference type="AlphaFoldDB" id="A0A656DBH2"/>
<gene>
    <name evidence="1" type="ORF">JGI24_01464</name>
</gene>
<dbReference type="EMBL" id="CZVU01000087">
    <property type="protein sequence ID" value="CUT04302.1"/>
    <property type="molecule type" value="Genomic_DNA"/>
</dbReference>
<keyword evidence="2" id="KW-1185">Reference proteome</keyword>
<dbReference type="Proteomes" id="UP000243065">
    <property type="component" value="Unassembled WGS sequence"/>
</dbReference>
<reference evidence="1 2" key="1">
    <citation type="submission" date="2015-11" db="EMBL/GenBank/DDBJ databases">
        <authorList>
            <person name="Varghese N."/>
        </authorList>
    </citation>
    <scope>NUCLEOTIDE SEQUENCE [LARGE SCALE GENOMIC DNA]</scope>
    <source>
        <strain evidence="1 2">JGI-24</strain>
    </source>
</reference>
<evidence type="ECO:0000313" key="1">
    <source>
        <dbReference type="EMBL" id="CUT04302.1"/>
    </source>
</evidence>
<organism evidence="1 2">
    <name type="scientific">Kryptobacter tengchongensis</name>
    <dbReference type="NCBI Taxonomy" id="1643429"/>
    <lineage>
        <taxon>Bacteria</taxon>
        <taxon>Pseudomonadati</taxon>
        <taxon>Candidatus Kryptoniota</taxon>
        <taxon>Candidatus Kryptobacter</taxon>
    </lineage>
</organism>
<evidence type="ECO:0000313" key="2">
    <source>
        <dbReference type="Proteomes" id="UP000243065"/>
    </source>
</evidence>
<feature type="non-terminal residue" evidence="1">
    <location>
        <position position="56"/>
    </location>
</feature>
<sequence length="56" mass="6352">MHKAMRKLFIFSIITLVLSFCFAQQEGYRKSWALIIGINEYQSLPMLSGAAKSAKL</sequence>
<accession>A0A656DBH2</accession>
<name>A0A656DBH2_KRYT1</name>
<protein>
    <submittedName>
        <fullName evidence="1">Uncharacterized protein</fullName>
    </submittedName>
</protein>
<proteinExistence type="predicted"/>